<proteinExistence type="predicted"/>
<name>A0A1Y0IQD4_9BACL</name>
<evidence type="ECO:0000313" key="2">
    <source>
        <dbReference type="Proteomes" id="UP000195437"/>
    </source>
</evidence>
<dbReference type="PROSITE" id="PS51257">
    <property type="entry name" value="PROKAR_LIPOPROTEIN"/>
    <property type="match status" value="1"/>
</dbReference>
<dbReference type="KEGG" id="tum:CBW65_18970"/>
<dbReference type="RefSeq" id="WP_087458172.1">
    <property type="nucleotide sequence ID" value="NZ_CP021434.1"/>
</dbReference>
<reference evidence="2" key="1">
    <citation type="submission" date="2017-05" db="EMBL/GenBank/DDBJ databases">
        <authorList>
            <person name="Sung H."/>
        </authorList>
    </citation>
    <scope>NUCLEOTIDE SEQUENCE [LARGE SCALE GENOMIC DNA]</scope>
    <source>
        <strain evidence="2">AR23208</strain>
    </source>
</reference>
<dbReference type="Proteomes" id="UP000195437">
    <property type="component" value="Chromosome"/>
</dbReference>
<organism evidence="1 2">
    <name type="scientific">Tumebacillus avium</name>
    <dbReference type="NCBI Taxonomy" id="1903704"/>
    <lineage>
        <taxon>Bacteria</taxon>
        <taxon>Bacillati</taxon>
        <taxon>Bacillota</taxon>
        <taxon>Bacilli</taxon>
        <taxon>Bacillales</taxon>
        <taxon>Alicyclobacillaceae</taxon>
        <taxon>Tumebacillus</taxon>
    </lineage>
</organism>
<sequence length="150" mass="16683">MKTGFTAGLLLASLLFLGCGQTVEQRQYLAISVAKDFSMAVLDYQHRTSNDDIKGLEFATESAQEIVKQQLKTPDEVRQLKGDKEMPEVVNVAILEATPIDKDGETGFIVNARIQYYPNVYHYVDILGLKVVPIGGGEWEVDDVKFGEEL</sequence>
<accession>A0A1Y0IQD4</accession>
<protein>
    <recommendedName>
        <fullName evidence="3">DUF3887 domain-containing protein</fullName>
    </recommendedName>
</protein>
<dbReference type="OrthoDB" id="9836021at2"/>
<gene>
    <name evidence="1" type="ORF">CBW65_18970</name>
</gene>
<evidence type="ECO:0008006" key="3">
    <source>
        <dbReference type="Google" id="ProtNLM"/>
    </source>
</evidence>
<dbReference type="EMBL" id="CP021434">
    <property type="protein sequence ID" value="ARU62822.1"/>
    <property type="molecule type" value="Genomic_DNA"/>
</dbReference>
<keyword evidence="2" id="KW-1185">Reference proteome</keyword>
<evidence type="ECO:0000313" key="1">
    <source>
        <dbReference type="EMBL" id="ARU62822.1"/>
    </source>
</evidence>
<dbReference type="AlphaFoldDB" id="A0A1Y0IQD4"/>